<organism evidence="1 2">
    <name type="scientific">Lindgomyces ingoldianus</name>
    <dbReference type="NCBI Taxonomy" id="673940"/>
    <lineage>
        <taxon>Eukaryota</taxon>
        <taxon>Fungi</taxon>
        <taxon>Dikarya</taxon>
        <taxon>Ascomycota</taxon>
        <taxon>Pezizomycotina</taxon>
        <taxon>Dothideomycetes</taxon>
        <taxon>Pleosporomycetidae</taxon>
        <taxon>Pleosporales</taxon>
        <taxon>Lindgomycetaceae</taxon>
        <taxon>Lindgomyces</taxon>
    </lineage>
</organism>
<protein>
    <submittedName>
        <fullName evidence="1">Uncharacterized protein</fullName>
    </submittedName>
</protein>
<evidence type="ECO:0000313" key="2">
    <source>
        <dbReference type="Proteomes" id="UP000799755"/>
    </source>
</evidence>
<name>A0ACB6QQ40_9PLEO</name>
<gene>
    <name evidence="1" type="ORF">BDR25DRAFT_289297</name>
</gene>
<sequence>MSVSTSGFNQPATADSSPENVHGAVDQPSAVAEGTKKKPLSQQPRQLLSCTKCRERKVKVRMVRRITRKAIPASPPFICDRTKPCTSCCARGQPKDCHFKVAEGGDYAPIQQSYELRKLRTENIQLKNRLRQSNLPIEADEEDFDVSPDSHLAEVPVSKSHRRRAARQRRFQGSEWSDSIYFGSPALANVITEFANISLSQVSGKSITHAMPRGADMYAPQDIPAYPFPTVFPAEQEACITRLLQCLPEPVELSAYLDSFQDRVQICAFPHVPVEVTKSEVDRFLGDARTNVQICPDMLALLFATLALGAQHCVWDKYGGKWVAGAMEKELKNGDVYMAASMQALRMASFMSKPTLLSIQALIMIGPYLTNSGRFLDAWTLFGTTIRLAQSIGLHRHPKYLDPAPPTEKECSIRQSLWWWMLHMDQQYSMTLGRPLGISGIGDCPPPHELTTDPTILRFGEFVHRFTILARQILSSDRLTNTKIDEFTDRLRALLDTMPENLQFNESWLCEDKPIPDWPHGPMAAAFYCKIHNYLILLNRQRLDKQESRTSAHQTPSPITKTPPPSFHSGNHPPSSHPSPTLSSKATLRGRALVLASSEDLLTAFLFFKARVSAALICWTMGQQAFNSCMILVLDALETHDLSRIKKVEQAHAIFQELHTNGVHKLAGIAVGRVSWGLNQLLPLRDEVGVSMVGESAGLVRAGHEGDVQMQGAAGNEVADPGTLQDSVMGNTGMNLLENSGLQSFHREAFTPLSWDWAGDRLQGVSPLERKQQEEQDQRKLCEPLNPGSESDEEFNNLDKGFCTLQEVRSSEEVQGLRRSALGSAPLRFATACPAPSQAQSQPQGLVSPISPLSSTTLMQQPQHQFQGIGVGLHQQLSPHPRHHSYPSLHQHIPPRPVPHSSPQSNNPTLYSQSQPSPVSTLSHCSPSPALRSSQIRSGTLSHQQPCHVTNANNASVHPSWAARPAPPISRLSEPEVFFAQVPAPARVQDIPAQHIQQSPNPTYPFPFSYHMVATGSRAKANVATTAVTQAGLDQMDTSGWRR</sequence>
<dbReference type="Proteomes" id="UP000799755">
    <property type="component" value="Unassembled WGS sequence"/>
</dbReference>
<reference evidence="1" key="1">
    <citation type="journal article" date="2020" name="Stud. Mycol.">
        <title>101 Dothideomycetes genomes: a test case for predicting lifestyles and emergence of pathogens.</title>
        <authorList>
            <person name="Haridas S."/>
            <person name="Albert R."/>
            <person name="Binder M."/>
            <person name="Bloem J."/>
            <person name="Labutti K."/>
            <person name="Salamov A."/>
            <person name="Andreopoulos B."/>
            <person name="Baker S."/>
            <person name="Barry K."/>
            <person name="Bills G."/>
            <person name="Bluhm B."/>
            <person name="Cannon C."/>
            <person name="Castanera R."/>
            <person name="Culley D."/>
            <person name="Daum C."/>
            <person name="Ezra D."/>
            <person name="Gonzalez J."/>
            <person name="Henrissat B."/>
            <person name="Kuo A."/>
            <person name="Liang C."/>
            <person name="Lipzen A."/>
            <person name="Lutzoni F."/>
            <person name="Magnuson J."/>
            <person name="Mondo S."/>
            <person name="Nolan M."/>
            <person name="Ohm R."/>
            <person name="Pangilinan J."/>
            <person name="Park H.-J."/>
            <person name="Ramirez L."/>
            <person name="Alfaro M."/>
            <person name="Sun H."/>
            <person name="Tritt A."/>
            <person name="Yoshinaga Y."/>
            <person name="Zwiers L.-H."/>
            <person name="Turgeon B."/>
            <person name="Goodwin S."/>
            <person name="Spatafora J."/>
            <person name="Crous P."/>
            <person name="Grigoriev I."/>
        </authorList>
    </citation>
    <scope>NUCLEOTIDE SEQUENCE</scope>
    <source>
        <strain evidence="1">ATCC 200398</strain>
    </source>
</reference>
<keyword evidence="2" id="KW-1185">Reference proteome</keyword>
<accession>A0ACB6QQ40</accession>
<dbReference type="EMBL" id="MU003513">
    <property type="protein sequence ID" value="KAF2469104.1"/>
    <property type="molecule type" value="Genomic_DNA"/>
</dbReference>
<evidence type="ECO:0000313" key="1">
    <source>
        <dbReference type="EMBL" id="KAF2469104.1"/>
    </source>
</evidence>
<proteinExistence type="predicted"/>
<comment type="caution">
    <text evidence="1">The sequence shown here is derived from an EMBL/GenBank/DDBJ whole genome shotgun (WGS) entry which is preliminary data.</text>
</comment>